<feature type="transmembrane region" description="Helical" evidence="1">
    <location>
        <begin position="73"/>
        <end position="97"/>
    </location>
</feature>
<organism evidence="2 3">
    <name type="scientific">Suillus placidus</name>
    <dbReference type="NCBI Taxonomy" id="48579"/>
    <lineage>
        <taxon>Eukaryota</taxon>
        <taxon>Fungi</taxon>
        <taxon>Dikarya</taxon>
        <taxon>Basidiomycota</taxon>
        <taxon>Agaricomycotina</taxon>
        <taxon>Agaricomycetes</taxon>
        <taxon>Agaricomycetidae</taxon>
        <taxon>Boletales</taxon>
        <taxon>Suillineae</taxon>
        <taxon>Suillaceae</taxon>
        <taxon>Suillus</taxon>
    </lineage>
</organism>
<keyword evidence="3" id="KW-1185">Reference proteome</keyword>
<feature type="non-terminal residue" evidence="2">
    <location>
        <position position="1"/>
    </location>
</feature>
<proteinExistence type="predicted"/>
<keyword evidence="1" id="KW-0812">Transmembrane</keyword>
<sequence>ISLAYWAHAWGYYIPCFYLFGRRYCLMLNFQWWATPTRTVFPLCKRPRKILFDFAGICAMLKLSIYLPHPQYIILWCVTELLGVGVALANSTFPLTIRTAQWKSLLQACNETKQRVVSTSVIFYAVKYSRCSSNSWSSMPERGEICSP</sequence>
<gene>
    <name evidence="2" type="ORF">EV702DRAFT_1091347</name>
</gene>
<dbReference type="Proteomes" id="UP000714275">
    <property type="component" value="Unassembled WGS sequence"/>
</dbReference>
<feature type="transmembrane region" description="Helical" evidence="1">
    <location>
        <begin position="50"/>
        <end position="67"/>
    </location>
</feature>
<comment type="caution">
    <text evidence="2">The sequence shown here is derived from an EMBL/GenBank/DDBJ whole genome shotgun (WGS) entry which is preliminary data.</text>
</comment>
<keyword evidence="1" id="KW-1133">Transmembrane helix</keyword>
<dbReference type="EMBL" id="JABBWD010000014">
    <property type="protein sequence ID" value="KAG1778720.1"/>
    <property type="molecule type" value="Genomic_DNA"/>
</dbReference>
<name>A0A9P6ZXQ4_9AGAM</name>
<evidence type="ECO:0000313" key="2">
    <source>
        <dbReference type="EMBL" id="KAG1778720.1"/>
    </source>
</evidence>
<accession>A0A9P6ZXQ4</accession>
<keyword evidence="1" id="KW-0472">Membrane</keyword>
<reference evidence="2" key="1">
    <citation type="journal article" date="2020" name="New Phytol.">
        <title>Comparative genomics reveals dynamic genome evolution in host specialist ectomycorrhizal fungi.</title>
        <authorList>
            <person name="Lofgren L.A."/>
            <person name="Nguyen N.H."/>
            <person name="Vilgalys R."/>
            <person name="Ruytinx J."/>
            <person name="Liao H.L."/>
            <person name="Branco S."/>
            <person name="Kuo A."/>
            <person name="LaButti K."/>
            <person name="Lipzen A."/>
            <person name="Andreopoulos W."/>
            <person name="Pangilinan J."/>
            <person name="Riley R."/>
            <person name="Hundley H."/>
            <person name="Na H."/>
            <person name="Barry K."/>
            <person name="Grigoriev I.V."/>
            <person name="Stajich J.E."/>
            <person name="Kennedy P.G."/>
        </authorList>
    </citation>
    <scope>NUCLEOTIDE SEQUENCE</scope>
    <source>
        <strain evidence="2">DOB743</strain>
    </source>
</reference>
<dbReference type="AlphaFoldDB" id="A0A9P6ZXQ4"/>
<evidence type="ECO:0000313" key="3">
    <source>
        <dbReference type="Proteomes" id="UP000714275"/>
    </source>
</evidence>
<evidence type="ECO:0000256" key="1">
    <source>
        <dbReference type="SAM" id="Phobius"/>
    </source>
</evidence>
<protein>
    <submittedName>
        <fullName evidence="2">Uncharacterized protein</fullName>
    </submittedName>
</protein>